<protein>
    <recommendedName>
        <fullName evidence="4">Copper amine oxidase-like N-terminal domain-containing protein</fullName>
    </recommendedName>
</protein>
<dbReference type="EMBL" id="JAGGKG010000013">
    <property type="protein sequence ID" value="MBP1906121.1"/>
    <property type="molecule type" value="Genomic_DNA"/>
</dbReference>
<keyword evidence="1" id="KW-0732">Signal</keyword>
<sequence length="235" mass="26003">MLKKLMKCFLAALLIGLTVVGSGGITAQASETPNELVVKAKQVIDFPINTLSKEVQEQYIANGWKITDDGAVREVVLTDGEVFVDGMKYDLQETGIISVNSMLNKGKTVSTDEHLMRTATVDIIDGKPTVTFLVDMGELFDHMDSEQFIISPLKDYGSKYYPGDWVHCNRFNGPASDDVHYQKSHPRAWVNFVNSDCDLALIRSTVCWGHSYCNQSGPAGGCSIKIGHSARYHRH</sequence>
<comment type="caution">
    <text evidence="2">The sequence shown here is derived from an EMBL/GenBank/DDBJ whole genome shotgun (WGS) entry which is preliminary data.</text>
</comment>
<evidence type="ECO:0008006" key="4">
    <source>
        <dbReference type="Google" id="ProtNLM"/>
    </source>
</evidence>
<proteinExistence type="predicted"/>
<reference evidence="2 3" key="1">
    <citation type="submission" date="2021-03" db="EMBL/GenBank/DDBJ databases">
        <title>Genomic Encyclopedia of Type Strains, Phase IV (KMG-IV): sequencing the most valuable type-strain genomes for metagenomic binning, comparative biology and taxonomic classification.</title>
        <authorList>
            <person name="Goeker M."/>
        </authorList>
    </citation>
    <scope>NUCLEOTIDE SEQUENCE [LARGE SCALE GENOMIC DNA]</scope>
    <source>
        <strain evidence="2 3">DSM 14349</strain>
    </source>
</reference>
<name>A0ABS4FU65_9BACL</name>
<dbReference type="RefSeq" id="WP_210089730.1">
    <property type="nucleotide sequence ID" value="NZ_JAGGKG010000013.1"/>
</dbReference>
<evidence type="ECO:0000256" key="1">
    <source>
        <dbReference type="SAM" id="SignalP"/>
    </source>
</evidence>
<evidence type="ECO:0000313" key="3">
    <source>
        <dbReference type="Proteomes" id="UP001519272"/>
    </source>
</evidence>
<gene>
    <name evidence="2" type="ORF">J2Z32_002770</name>
</gene>
<accession>A0ABS4FU65</accession>
<keyword evidence="3" id="KW-1185">Reference proteome</keyword>
<feature type="chain" id="PRO_5045953326" description="Copper amine oxidase-like N-terminal domain-containing protein" evidence="1">
    <location>
        <begin position="30"/>
        <end position="235"/>
    </location>
</feature>
<feature type="signal peptide" evidence="1">
    <location>
        <begin position="1"/>
        <end position="29"/>
    </location>
</feature>
<evidence type="ECO:0000313" key="2">
    <source>
        <dbReference type="EMBL" id="MBP1906121.1"/>
    </source>
</evidence>
<organism evidence="2 3">
    <name type="scientific">Paenibacillus turicensis</name>
    <dbReference type="NCBI Taxonomy" id="160487"/>
    <lineage>
        <taxon>Bacteria</taxon>
        <taxon>Bacillati</taxon>
        <taxon>Bacillota</taxon>
        <taxon>Bacilli</taxon>
        <taxon>Bacillales</taxon>
        <taxon>Paenibacillaceae</taxon>
        <taxon>Paenibacillus</taxon>
    </lineage>
</organism>
<dbReference type="Proteomes" id="UP001519272">
    <property type="component" value="Unassembled WGS sequence"/>
</dbReference>